<keyword evidence="2" id="KW-1185">Reference proteome</keyword>
<dbReference type="AlphaFoldDB" id="A0A330M0H7"/>
<organism evidence="1 2">
    <name type="scientific">Moritella yayanosii</name>
    <dbReference type="NCBI Taxonomy" id="69539"/>
    <lineage>
        <taxon>Bacteria</taxon>
        <taxon>Pseudomonadati</taxon>
        <taxon>Pseudomonadota</taxon>
        <taxon>Gammaproteobacteria</taxon>
        <taxon>Alteromonadales</taxon>
        <taxon>Moritellaceae</taxon>
        <taxon>Moritella</taxon>
    </lineage>
</organism>
<sequence>MSLIHEVPKQSRLHKDLTGRTPAQVNAYWSRNVFTGLGQNPEVVSPIFFLTTIHK</sequence>
<dbReference type="KEGG" id="mya:MORIYA_3450"/>
<gene>
    <name evidence="1" type="ORF">MORIYA_3450</name>
</gene>
<name>A0A330M0H7_9GAMM</name>
<evidence type="ECO:0000313" key="2">
    <source>
        <dbReference type="Proteomes" id="UP000250163"/>
    </source>
</evidence>
<reference evidence="2" key="1">
    <citation type="submission" date="2018-05" db="EMBL/GenBank/DDBJ databases">
        <authorList>
            <person name="Cea G.-C."/>
            <person name="William W."/>
        </authorList>
    </citation>
    <scope>NUCLEOTIDE SEQUENCE [LARGE SCALE GENOMIC DNA]</scope>
    <source>
        <strain evidence="2">DB21MT 5</strain>
    </source>
</reference>
<dbReference type="EMBL" id="LS483250">
    <property type="protein sequence ID" value="SQD79905.1"/>
    <property type="molecule type" value="Genomic_DNA"/>
</dbReference>
<protein>
    <submittedName>
        <fullName evidence="1">ABC-type phosphate transport system, periplasmic component</fullName>
    </submittedName>
</protein>
<dbReference type="Proteomes" id="UP000250163">
    <property type="component" value="Chromosome MORIYA"/>
</dbReference>
<proteinExistence type="predicted"/>
<accession>A0A330M0H7</accession>
<evidence type="ECO:0000313" key="1">
    <source>
        <dbReference type="EMBL" id="SQD79905.1"/>
    </source>
</evidence>